<dbReference type="InterPro" id="IPR036397">
    <property type="entry name" value="RNaseH_sf"/>
</dbReference>
<dbReference type="PhylomeDB" id="B8MFX2"/>
<keyword evidence="3" id="KW-1185">Reference proteome</keyword>
<proteinExistence type="predicted"/>
<protein>
    <submittedName>
        <fullName evidence="2">Uncharacterized protein</fullName>
    </submittedName>
</protein>
<feature type="coiled-coil region" evidence="1">
    <location>
        <begin position="506"/>
        <end position="547"/>
    </location>
</feature>
<dbReference type="PANTHER" id="PTHR33481">
    <property type="entry name" value="REVERSE TRANSCRIPTASE"/>
    <property type="match status" value="1"/>
</dbReference>
<dbReference type="SUPFAM" id="SSF53098">
    <property type="entry name" value="Ribonuclease H-like"/>
    <property type="match status" value="1"/>
</dbReference>
<dbReference type="STRING" id="441959.B8MFX2"/>
<dbReference type="OrthoDB" id="4223515at2759"/>
<dbReference type="GeneID" id="8102756"/>
<evidence type="ECO:0000313" key="2">
    <source>
        <dbReference type="EMBL" id="EED15839.1"/>
    </source>
</evidence>
<evidence type="ECO:0000256" key="1">
    <source>
        <dbReference type="SAM" id="Coils"/>
    </source>
</evidence>
<dbReference type="AlphaFoldDB" id="B8MFX2"/>
<dbReference type="VEuPathDB" id="FungiDB:TSTA_009600"/>
<dbReference type="RefSeq" id="XP_002483073.1">
    <property type="nucleotide sequence ID" value="XM_002483028.1"/>
</dbReference>
<dbReference type="CDD" id="cd09276">
    <property type="entry name" value="Rnase_HI_RT_non_LTR"/>
    <property type="match status" value="1"/>
</dbReference>
<name>B8MFX2_TALSN</name>
<dbReference type="HOGENOM" id="CLU_393385_0_0_1"/>
<dbReference type="eggNOG" id="KOG1075">
    <property type="taxonomic scope" value="Eukaryota"/>
</dbReference>
<keyword evidence="1" id="KW-0175">Coiled coil</keyword>
<dbReference type="PANTHER" id="PTHR33481:SF1">
    <property type="entry name" value="ENDONUCLEASE_EXONUCLEASE_PHOSPHATASE DOMAIN-CONTAINING PROTEIN-RELATED"/>
    <property type="match status" value="1"/>
</dbReference>
<organism evidence="2 3">
    <name type="scientific">Talaromyces stipitatus (strain ATCC 10500 / CBS 375.48 / QM 6759 / NRRL 1006)</name>
    <name type="common">Penicillium stipitatum</name>
    <dbReference type="NCBI Taxonomy" id="441959"/>
    <lineage>
        <taxon>Eukaryota</taxon>
        <taxon>Fungi</taxon>
        <taxon>Dikarya</taxon>
        <taxon>Ascomycota</taxon>
        <taxon>Pezizomycotina</taxon>
        <taxon>Eurotiomycetes</taxon>
        <taxon>Eurotiomycetidae</taxon>
        <taxon>Eurotiales</taxon>
        <taxon>Trichocomaceae</taxon>
        <taxon>Talaromyces</taxon>
        <taxon>Talaromyces sect. Talaromyces</taxon>
    </lineage>
</organism>
<reference evidence="3" key="1">
    <citation type="journal article" date="2015" name="Genome Announc.">
        <title>Genome sequence of the AIDS-associated pathogen Penicillium marneffei (ATCC18224) and its near taxonomic relative Talaromyces stipitatus (ATCC10500).</title>
        <authorList>
            <person name="Nierman W.C."/>
            <person name="Fedorova-Abrams N.D."/>
            <person name="Andrianopoulos A."/>
        </authorList>
    </citation>
    <scope>NUCLEOTIDE SEQUENCE [LARGE SCALE GENOMIC DNA]</scope>
    <source>
        <strain evidence="3">ATCC 10500 / CBS 375.48 / QM 6759 / NRRL 1006</strain>
    </source>
</reference>
<dbReference type="InParanoid" id="B8MFX2"/>
<dbReference type="InterPro" id="IPR012337">
    <property type="entry name" value="RNaseH-like_sf"/>
</dbReference>
<accession>B8MFX2</accession>
<dbReference type="Proteomes" id="UP000001745">
    <property type="component" value="Unassembled WGS sequence"/>
</dbReference>
<evidence type="ECO:0000313" key="3">
    <source>
        <dbReference type="Proteomes" id="UP000001745"/>
    </source>
</evidence>
<gene>
    <name evidence="2" type="ORF">TSTA_009600</name>
</gene>
<dbReference type="GO" id="GO:0003676">
    <property type="term" value="F:nucleic acid binding"/>
    <property type="evidence" value="ECO:0007669"/>
    <property type="project" value="InterPro"/>
</dbReference>
<dbReference type="Gene3D" id="3.30.420.10">
    <property type="entry name" value="Ribonuclease H-like superfamily/Ribonuclease H"/>
    <property type="match status" value="1"/>
</dbReference>
<dbReference type="EMBL" id="EQ962656">
    <property type="protein sequence ID" value="EED15839.1"/>
    <property type="molecule type" value="Genomic_DNA"/>
</dbReference>
<sequence>MSQASLEGDHQAVKRATQVNIALGGLRHLRPEQMRQIYQACVTPIVDYASTVWHNPLKDKIHLRTLGTVQRTALIRILSAFKTASTAALEVEAYVLPTNLRLKQRAQIVAARLSTLPEDHPGHTVVTRAATRSNHIGSGPRFPLAETLRTMNLTRLQALETIDPTPPPPWQTPAFIEIDIEADHDKAKEKASARQKAAGITVFSDASGQQNVLGAAAVALDQNQHIIQHRKQSARELKARGIPLRLQWVPGHCGDPGNEAADRLAKEAVGLDKEHPFQHLLSREKGFIRNRIQEEWERGWKTSKNGGHLRRIDRNLPAVRTRRMYGSLPRNRAYLLTQLRTGHSWLATHGKLHGHREDDKCECGAIETVVHVLIHCPKLKTIRQELRKKIGTAFNNISDMLGGGSQGKQGKEGDMQGGSILGAVLDFAEASQRFQSRAPTKNRNQEVTDFEIMIRCPSQAVAVNEDGPPQRRRKIGEDIFPVDEITMDPEPRRIGNCEGHNLIELLHDMHEELRGFKEQLKKSEKEQKRQQRNIEEQRERIEESEYLLLAAYANELEWTAGKRGAESRYTRNVIIHGGDIKYAIRAIEFLEELGETTRVQNASEGFGITYGISIGKLRPIIATVPEEVVDLLNKRGILQKVWIWEDKFPKEKKEWIKDCDQVIKTWLHAGGKSYLEEEVKEKHFRLRQWMDDRVKDIKRRS</sequence>